<feature type="region of interest" description="Disordered" evidence="1">
    <location>
        <begin position="1"/>
        <end position="68"/>
    </location>
</feature>
<organism evidence="2 3">
    <name type="scientific">Caldalkalibacillus thermarum (strain TA2.A1)</name>
    <dbReference type="NCBI Taxonomy" id="986075"/>
    <lineage>
        <taxon>Bacteria</taxon>
        <taxon>Bacillati</taxon>
        <taxon>Bacillota</taxon>
        <taxon>Bacilli</taxon>
        <taxon>Bacillales</taxon>
        <taxon>Bacillaceae</taxon>
        <taxon>Caldalkalibacillus</taxon>
    </lineage>
</organism>
<dbReference type="AlphaFoldDB" id="F5L330"/>
<feature type="compositionally biased region" description="Basic and acidic residues" evidence="1">
    <location>
        <begin position="12"/>
        <end position="48"/>
    </location>
</feature>
<dbReference type="Proteomes" id="UP000010716">
    <property type="component" value="Unassembled WGS sequence"/>
</dbReference>
<comment type="caution">
    <text evidence="2">The sequence shown here is derived from an EMBL/GenBank/DDBJ whole genome shotgun (WGS) entry which is preliminary data.</text>
</comment>
<evidence type="ECO:0000313" key="2">
    <source>
        <dbReference type="EMBL" id="EGL84255.1"/>
    </source>
</evidence>
<protein>
    <submittedName>
        <fullName evidence="2">ArsR family transcriptional regulator</fullName>
    </submittedName>
</protein>
<accession>F5L330</accession>
<evidence type="ECO:0000313" key="3">
    <source>
        <dbReference type="Proteomes" id="UP000010716"/>
    </source>
</evidence>
<sequence length="117" mass="13042">MPGGNGQDEMENENREEMDHNDMDMDEMRDMKKDEANGETTLDRKRFAEAPTAYNDRAEENLLQTDTKNVTRLNTNDPVEMSVRVSQVIWPSTHGTKPTGYCDSHSTGKLAGGSGSC</sequence>
<feature type="region of interest" description="Disordered" evidence="1">
    <location>
        <begin position="93"/>
        <end position="117"/>
    </location>
</feature>
<evidence type="ECO:0000256" key="1">
    <source>
        <dbReference type="SAM" id="MobiDB-lite"/>
    </source>
</evidence>
<gene>
    <name evidence="2" type="ORF">CathTA2_0190</name>
</gene>
<dbReference type="EMBL" id="AFCE01000017">
    <property type="protein sequence ID" value="EGL84255.1"/>
    <property type="molecule type" value="Genomic_DNA"/>
</dbReference>
<proteinExistence type="predicted"/>
<reference evidence="2 3" key="1">
    <citation type="journal article" date="2011" name="J. Bacteriol.">
        <title>Draft genome sequence of the thermoalkaliphilic Caldalkalibacillus thermarum strain TA2.A1.</title>
        <authorList>
            <person name="Kalamorz F."/>
            <person name="Keis S."/>
            <person name="McMillan D.G."/>
            <person name="Olsson K."/>
            <person name="Stanton J.A."/>
            <person name="Stockwell P."/>
            <person name="Black M.A."/>
            <person name="Klingeman D.M."/>
            <person name="Land M.L."/>
            <person name="Han C.S."/>
            <person name="Martin S.L."/>
            <person name="Becher S.A."/>
            <person name="Peddie C.J."/>
            <person name="Morgan H.W."/>
            <person name="Matthies D."/>
            <person name="Preiss L."/>
            <person name="Meier T."/>
            <person name="Brown S.D."/>
            <person name="Cook G.M."/>
        </authorList>
    </citation>
    <scope>NUCLEOTIDE SEQUENCE [LARGE SCALE GENOMIC DNA]</scope>
    <source>
        <strain evidence="2 3">TA2.A1</strain>
    </source>
</reference>
<name>F5L330_CALTT</name>